<feature type="transmembrane region" description="Helical" evidence="7">
    <location>
        <begin position="16"/>
        <end position="36"/>
    </location>
</feature>
<evidence type="ECO:0000256" key="4">
    <source>
        <dbReference type="ARBA" id="ARBA00022692"/>
    </source>
</evidence>
<evidence type="ECO:0000256" key="7">
    <source>
        <dbReference type="SAM" id="Phobius"/>
    </source>
</evidence>
<dbReference type="RefSeq" id="WP_199110949.1">
    <property type="nucleotide sequence ID" value="NZ_JAHWXQ010000004.1"/>
</dbReference>
<comment type="caution">
    <text evidence="9">The sequence shown here is derived from an EMBL/GenBank/DDBJ whole genome shotgun (WGS) entry which is preliminary data.</text>
</comment>
<organism evidence="9 10">
    <name type="scientific">Pontibacter populi</name>
    <dbReference type="NCBI Taxonomy" id="890055"/>
    <lineage>
        <taxon>Bacteria</taxon>
        <taxon>Pseudomonadati</taxon>
        <taxon>Bacteroidota</taxon>
        <taxon>Cytophagia</taxon>
        <taxon>Cytophagales</taxon>
        <taxon>Hymenobacteraceae</taxon>
        <taxon>Pontibacter</taxon>
    </lineage>
</organism>
<comment type="similarity">
    <text evidence="2">Belongs to the UPF0702 family.</text>
</comment>
<evidence type="ECO:0000256" key="6">
    <source>
        <dbReference type="ARBA" id="ARBA00023136"/>
    </source>
</evidence>
<evidence type="ECO:0000259" key="8">
    <source>
        <dbReference type="Pfam" id="PF04239"/>
    </source>
</evidence>
<proteinExistence type="inferred from homology"/>
<keyword evidence="6 7" id="KW-0472">Membrane</keyword>
<dbReference type="PANTHER" id="PTHR34582:SF6">
    <property type="entry name" value="UPF0702 TRANSMEMBRANE PROTEIN YCAP"/>
    <property type="match status" value="1"/>
</dbReference>
<keyword evidence="4 7" id="KW-0812">Transmembrane</keyword>
<sequence length="166" mass="18524">MELDFNYLFGIGEDTLTWWQMSLRAIGVFFAALLIVRVGNQRVFGKNTAFDIILGVVFGSILSRAITGNSPFWPTLASALVLVLLHRGLATIAYHTSGRFGDFLKGRPVQLVKNGELQHDALQKYSMTENDLMEALRTHSKHPDISTIETAYLERNGEISIIIKKG</sequence>
<keyword evidence="5 7" id="KW-1133">Transmembrane helix</keyword>
<accession>A0ABS6XFC2</accession>
<dbReference type="Pfam" id="PF04239">
    <property type="entry name" value="DUF421"/>
    <property type="match status" value="1"/>
</dbReference>
<evidence type="ECO:0000256" key="5">
    <source>
        <dbReference type="ARBA" id="ARBA00022989"/>
    </source>
</evidence>
<feature type="transmembrane region" description="Helical" evidence="7">
    <location>
        <begin position="48"/>
        <end position="66"/>
    </location>
</feature>
<protein>
    <submittedName>
        <fullName evidence="9">DUF421 domain-containing protein</fullName>
    </submittedName>
</protein>
<dbReference type="Proteomes" id="UP000774935">
    <property type="component" value="Unassembled WGS sequence"/>
</dbReference>
<comment type="subcellular location">
    <subcellularLocation>
        <location evidence="1">Cell membrane</location>
        <topology evidence="1">Multi-pass membrane protein</topology>
    </subcellularLocation>
</comment>
<feature type="transmembrane region" description="Helical" evidence="7">
    <location>
        <begin position="72"/>
        <end position="94"/>
    </location>
</feature>
<dbReference type="PANTHER" id="PTHR34582">
    <property type="entry name" value="UPF0702 TRANSMEMBRANE PROTEIN YCAP"/>
    <property type="match status" value="1"/>
</dbReference>
<evidence type="ECO:0000313" key="10">
    <source>
        <dbReference type="Proteomes" id="UP000774935"/>
    </source>
</evidence>
<keyword evidence="3" id="KW-1003">Cell membrane</keyword>
<dbReference type="Gene3D" id="3.30.240.20">
    <property type="entry name" value="bsu07140 like domains"/>
    <property type="match status" value="1"/>
</dbReference>
<evidence type="ECO:0000256" key="1">
    <source>
        <dbReference type="ARBA" id="ARBA00004651"/>
    </source>
</evidence>
<dbReference type="InterPro" id="IPR023090">
    <property type="entry name" value="UPF0702_alpha/beta_dom_sf"/>
</dbReference>
<dbReference type="EMBL" id="JAHWXQ010000004">
    <property type="protein sequence ID" value="MBW3366339.1"/>
    <property type="molecule type" value="Genomic_DNA"/>
</dbReference>
<reference evidence="9 10" key="1">
    <citation type="submission" date="2021-07" db="EMBL/GenBank/DDBJ databases">
        <authorList>
            <person name="Kim M.K."/>
        </authorList>
    </citation>
    <scope>NUCLEOTIDE SEQUENCE [LARGE SCALE GENOMIC DNA]</scope>
    <source>
        <strain evidence="9 10">HLY7-15</strain>
    </source>
</reference>
<evidence type="ECO:0000256" key="2">
    <source>
        <dbReference type="ARBA" id="ARBA00006448"/>
    </source>
</evidence>
<name>A0ABS6XFC2_9BACT</name>
<gene>
    <name evidence="9" type="ORF">KYK27_14850</name>
</gene>
<evidence type="ECO:0000256" key="3">
    <source>
        <dbReference type="ARBA" id="ARBA00022475"/>
    </source>
</evidence>
<feature type="domain" description="YetF C-terminal" evidence="8">
    <location>
        <begin position="98"/>
        <end position="165"/>
    </location>
</feature>
<keyword evidence="10" id="KW-1185">Reference proteome</keyword>
<dbReference type="InterPro" id="IPR007353">
    <property type="entry name" value="DUF421"/>
</dbReference>
<evidence type="ECO:0000313" key="9">
    <source>
        <dbReference type="EMBL" id="MBW3366339.1"/>
    </source>
</evidence>